<keyword evidence="3" id="KW-1185">Reference proteome</keyword>
<evidence type="ECO:0000256" key="1">
    <source>
        <dbReference type="SAM" id="MobiDB-lite"/>
    </source>
</evidence>
<name>E8QWX5_ISOPI</name>
<feature type="region of interest" description="Disordered" evidence="1">
    <location>
        <begin position="92"/>
        <end position="118"/>
    </location>
</feature>
<protein>
    <submittedName>
        <fullName evidence="2">Uncharacterized protein</fullName>
    </submittedName>
</protein>
<dbReference type="RefSeq" id="WP_013566302.1">
    <property type="nucleotide sequence ID" value="NC_014962.1"/>
</dbReference>
<sequence length="148" mass="16733">MNRPDSTAIRLNQARPLGPNREGLPPLPRLFLLEPGWRVVVKPDSAREFCHAIAPGQTTYHRLSQGELYLEGPEEKLCLVCARRRGLLTTEPLPLKQPTLGRTIQPTTAPDQDDAPLELVPEPTEHEITFPTHRDDQDFLESLELKPF</sequence>
<feature type="compositionally biased region" description="Polar residues" evidence="1">
    <location>
        <begin position="100"/>
        <end position="110"/>
    </location>
</feature>
<reference key="1">
    <citation type="submission" date="2010-11" db="EMBL/GenBank/DDBJ databases">
        <title>The complete sequence of chromosome of Isophaera pallida ATCC 43644.</title>
        <authorList>
            <consortium name="US DOE Joint Genome Institute (JGI-PGF)"/>
            <person name="Lucas S."/>
            <person name="Copeland A."/>
            <person name="Lapidus A."/>
            <person name="Bruce D."/>
            <person name="Goodwin L."/>
            <person name="Pitluck S."/>
            <person name="Kyrpides N."/>
            <person name="Mavromatis K."/>
            <person name="Pagani I."/>
            <person name="Ivanova N."/>
            <person name="Saunders E."/>
            <person name="Brettin T."/>
            <person name="Detter J.C."/>
            <person name="Han C."/>
            <person name="Tapia R."/>
            <person name="Land M."/>
            <person name="Hauser L."/>
            <person name="Markowitz V."/>
            <person name="Cheng J.-F."/>
            <person name="Hugenholtz P."/>
            <person name="Woyke T."/>
            <person name="Wu D."/>
            <person name="Eisen J.A."/>
        </authorList>
    </citation>
    <scope>NUCLEOTIDE SEQUENCE</scope>
    <source>
        <strain>ATCC 43644</strain>
    </source>
</reference>
<evidence type="ECO:0000313" key="2">
    <source>
        <dbReference type="EMBL" id="ADV64014.1"/>
    </source>
</evidence>
<dbReference type="AlphaFoldDB" id="E8QWX5"/>
<dbReference type="KEGG" id="ipa:Isop_3457"/>
<dbReference type="STRING" id="575540.Isop_3457"/>
<proteinExistence type="predicted"/>
<dbReference type="EMBL" id="CP002353">
    <property type="protein sequence ID" value="ADV64014.1"/>
    <property type="molecule type" value="Genomic_DNA"/>
</dbReference>
<organism evidence="2 3">
    <name type="scientific">Isosphaera pallida (strain ATCC 43644 / DSM 9630 / IS1B)</name>
    <dbReference type="NCBI Taxonomy" id="575540"/>
    <lineage>
        <taxon>Bacteria</taxon>
        <taxon>Pseudomonadati</taxon>
        <taxon>Planctomycetota</taxon>
        <taxon>Planctomycetia</taxon>
        <taxon>Isosphaerales</taxon>
        <taxon>Isosphaeraceae</taxon>
        <taxon>Isosphaera</taxon>
    </lineage>
</organism>
<accession>E8QWX5</accession>
<dbReference type="InParanoid" id="E8QWX5"/>
<feature type="region of interest" description="Disordered" evidence="1">
    <location>
        <begin position="1"/>
        <end position="25"/>
    </location>
</feature>
<dbReference type="eggNOG" id="ENOG5033CNA">
    <property type="taxonomic scope" value="Bacteria"/>
</dbReference>
<dbReference type="OrthoDB" id="214926at2"/>
<reference evidence="2 3" key="2">
    <citation type="journal article" date="2011" name="Stand. Genomic Sci.">
        <title>Complete genome sequence of Isosphaera pallida type strain (IS1B).</title>
        <authorList>
            <consortium name="US DOE Joint Genome Institute (JGI-PGF)"/>
            <person name="Goker M."/>
            <person name="Cleland D."/>
            <person name="Saunders E."/>
            <person name="Lapidus A."/>
            <person name="Nolan M."/>
            <person name="Lucas S."/>
            <person name="Hammon N."/>
            <person name="Deshpande S."/>
            <person name="Cheng J.F."/>
            <person name="Tapia R."/>
            <person name="Han C."/>
            <person name="Goodwin L."/>
            <person name="Pitluck S."/>
            <person name="Liolios K."/>
            <person name="Pagani I."/>
            <person name="Ivanova N."/>
            <person name="Mavromatis K."/>
            <person name="Pati A."/>
            <person name="Chen A."/>
            <person name="Palaniappan K."/>
            <person name="Land M."/>
            <person name="Hauser L."/>
            <person name="Chang Y.J."/>
            <person name="Jeffries C.D."/>
            <person name="Detter J.C."/>
            <person name="Beck B."/>
            <person name="Woyke T."/>
            <person name="Bristow J."/>
            <person name="Eisen J.A."/>
            <person name="Markowitz V."/>
            <person name="Hugenholtz P."/>
            <person name="Kyrpides N.C."/>
            <person name="Klenk H.P."/>
        </authorList>
    </citation>
    <scope>NUCLEOTIDE SEQUENCE [LARGE SCALE GENOMIC DNA]</scope>
    <source>
        <strain evidence="3">ATCC 43644 / DSM 9630 / IS1B</strain>
    </source>
</reference>
<evidence type="ECO:0000313" key="3">
    <source>
        <dbReference type="Proteomes" id="UP000008631"/>
    </source>
</evidence>
<gene>
    <name evidence="2" type="ordered locus">Isop_3457</name>
</gene>
<dbReference type="HOGENOM" id="CLU_1756384_0_0_0"/>
<dbReference type="Proteomes" id="UP000008631">
    <property type="component" value="Chromosome"/>
</dbReference>